<evidence type="ECO:0000256" key="1">
    <source>
        <dbReference type="SAM" id="MobiDB-lite"/>
    </source>
</evidence>
<feature type="non-terminal residue" evidence="2">
    <location>
        <position position="1"/>
    </location>
</feature>
<dbReference type="Proteomes" id="UP000789901">
    <property type="component" value="Unassembled WGS sequence"/>
</dbReference>
<reference evidence="2 3" key="1">
    <citation type="submission" date="2021-06" db="EMBL/GenBank/DDBJ databases">
        <authorList>
            <person name="Kallberg Y."/>
            <person name="Tangrot J."/>
            <person name="Rosling A."/>
        </authorList>
    </citation>
    <scope>NUCLEOTIDE SEQUENCE [LARGE SCALE GENOMIC DNA]</scope>
    <source>
        <strain evidence="2 3">120-4 pot B 10/14</strain>
    </source>
</reference>
<proteinExistence type="predicted"/>
<gene>
    <name evidence="2" type="ORF">GMARGA_LOCUS16428</name>
</gene>
<evidence type="ECO:0000313" key="3">
    <source>
        <dbReference type="Proteomes" id="UP000789901"/>
    </source>
</evidence>
<name>A0ABN7VAS5_GIGMA</name>
<keyword evidence="3" id="KW-1185">Reference proteome</keyword>
<accession>A0ABN7VAS5</accession>
<comment type="caution">
    <text evidence="2">The sequence shown here is derived from an EMBL/GenBank/DDBJ whole genome shotgun (WGS) entry which is preliminary data.</text>
</comment>
<feature type="region of interest" description="Disordered" evidence="1">
    <location>
        <begin position="18"/>
        <end position="45"/>
    </location>
</feature>
<protein>
    <submittedName>
        <fullName evidence="2">20833_t:CDS:1</fullName>
    </submittedName>
</protein>
<organism evidence="2 3">
    <name type="scientific">Gigaspora margarita</name>
    <dbReference type="NCBI Taxonomy" id="4874"/>
    <lineage>
        <taxon>Eukaryota</taxon>
        <taxon>Fungi</taxon>
        <taxon>Fungi incertae sedis</taxon>
        <taxon>Mucoromycota</taxon>
        <taxon>Glomeromycotina</taxon>
        <taxon>Glomeromycetes</taxon>
        <taxon>Diversisporales</taxon>
        <taxon>Gigasporaceae</taxon>
        <taxon>Gigaspora</taxon>
    </lineage>
</organism>
<evidence type="ECO:0000313" key="2">
    <source>
        <dbReference type="EMBL" id="CAG8751388.1"/>
    </source>
</evidence>
<dbReference type="EMBL" id="CAJVQB010011911">
    <property type="protein sequence ID" value="CAG8751388.1"/>
    <property type="molecule type" value="Genomic_DNA"/>
</dbReference>
<sequence length="45" mass="5452">KQSEKENRMMIEEQIVHPKKLSQKENIGRDQPINERAHLKDHFKL</sequence>